<evidence type="ECO:0000256" key="1">
    <source>
        <dbReference type="SAM" id="MobiDB-lite"/>
    </source>
</evidence>
<sequence length="355" mass="36977">MQVFLRNSGGLRAVQAQSDDTVASRVVYGGRTLDPHTTLAAAGVPPCATLELLPRLRGGGGDGGATGAESRSSYLEMYKIKRPDRVDPEEERLARWTMCQLSGMPLQPPCCADELGSLFNKDVVLQALLTKSMPKFLAHISSLKHLVELRLGEAGAGGEPAPGDGTSAGSVRFACPITGQAFNGKTKFVIFRKSGHVISERALKEVPAVVEDLVGGKWEAADLLPVNPSGDELQTMRENLLLKRAAERAAKKEKKGKGKAAPVANGSNAEPAANGSGGVGSKRAAEGGGAAAAAPTNGGVAKAPSCTAAKKFKAAELKPQGADNEVWNSLFTSGQAPNGRGNNDYMTRGASRYVN</sequence>
<dbReference type="STRING" id="554065.E1Z6D7"/>
<dbReference type="FunCoup" id="E1Z6D7">
    <property type="interactions" value="1690"/>
</dbReference>
<dbReference type="Proteomes" id="UP000008141">
    <property type="component" value="Unassembled WGS sequence"/>
</dbReference>
<dbReference type="GO" id="GO:0006274">
    <property type="term" value="P:DNA replication termination"/>
    <property type="evidence" value="ECO:0007669"/>
    <property type="project" value="TreeGrafter"/>
</dbReference>
<dbReference type="PANTHER" id="PTHR12775">
    <property type="entry name" value="PROTEIN C20ORF43 HOMOLOG"/>
    <property type="match status" value="1"/>
</dbReference>
<organism evidence="4">
    <name type="scientific">Chlorella variabilis</name>
    <name type="common">Green alga</name>
    <dbReference type="NCBI Taxonomy" id="554065"/>
    <lineage>
        <taxon>Eukaryota</taxon>
        <taxon>Viridiplantae</taxon>
        <taxon>Chlorophyta</taxon>
        <taxon>core chlorophytes</taxon>
        <taxon>Trebouxiophyceae</taxon>
        <taxon>Chlorellales</taxon>
        <taxon>Chlorellaceae</taxon>
        <taxon>Chlorella clade</taxon>
        <taxon>Chlorella</taxon>
    </lineage>
</organism>
<evidence type="ECO:0000313" key="4">
    <source>
        <dbReference type="Proteomes" id="UP000008141"/>
    </source>
</evidence>
<dbReference type="GeneID" id="17357936"/>
<dbReference type="OrthoDB" id="247013at2759"/>
<dbReference type="InterPro" id="IPR027799">
    <property type="entry name" value="Rtf2_RING-finger"/>
</dbReference>
<gene>
    <name evidence="3" type="ORF">CHLNCDRAFT_140862</name>
</gene>
<evidence type="ECO:0000313" key="3">
    <source>
        <dbReference type="EMBL" id="EFN58914.1"/>
    </source>
</evidence>
<dbReference type="Pfam" id="PF04641">
    <property type="entry name" value="Rtf2"/>
    <property type="match status" value="1"/>
</dbReference>
<feature type="compositionally biased region" description="Polar residues" evidence="1">
    <location>
        <begin position="332"/>
        <end position="345"/>
    </location>
</feature>
<dbReference type="InterPro" id="IPR006735">
    <property type="entry name" value="Rtf2"/>
</dbReference>
<dbReference type="InParanoid" id="E1Z6D7"/>
<dbReference type="OMA" id="HANKEVY"/>
<reference evidence="3 4" key="1">
    <citation type="journal article" date="2010" name="Plant Cell">
        <title>The Chlorella variabilis NC64A genome reveals adaptation to photosymbiosis, coevolution with viruses, and cryptic sex.</title>
        <authorList>
            <person name="Blanc G."/>
            <person name="Duncan G."/>
            <person name="Agarkova I."/>
            <person name="Borodovsky M."/>
            <person name="Gurnon J."/>
            <person name="Kuo A."/>
            <person name="Lindquist E."/>
            <person name="Lucas S."/>
            <person name="Pangilinan J."/>
            <person name="Polle J."/>
            <person name="Salamov A."/>
            <person name="Terry A."/>
            <person name="Yamada T."/>
            <person name="Dunigan D.D."/>
            <person name="Grigoriev I.V."/>
            <person name="Claverie J.M."/>
            <person name="Van Etten J.L."/>
        </authorList>
    </citation>
    <scope>NUCLEOTIDE SEQUENCE [LARGE SCALE GENOMIC DNA]</scope>
    <source>
        <strain evidence="3 4">NC64A</strain>
    </source>
</reference>
<dbReference type="PANTHER" id="PTHR12775:SF2">
    <property type="entry name" value="REPLICATION TERMINATION FACTOR 2"/>
    <property type="match status" value="1"/>
</dbReference>
<proteinExistence type="predicted"/>
<dbReference type="RefSeq" id="XP_005851016.1">
    <property type="nucleotide sequence ID" value="XM_005850954.1"/>
</dbReference>
<feature type="region of interest" description="Disordered" evidence="1">
    <location>
        <begin position="332"/>
        <end position="355"/>
    </location>
</feature>
<dbReference type="AlphaFoldDB" id="E1Z6D7"/>
<name>E1Z6D7_CHLVA</name>
<dbReference type="EMBL" id="GL433837">
    <property type="protein sequence ID" value="EFN58914.1"/>
    <property type="molecule type" value="Genomic_DNA"/>
</dbReference>
<feature type="region of interest" description="Disordered" evidence="1">
    <location>
        <begin position="247"/>
        <end position="303"/>
    </location>
</feature>
<feature type="compositionally biased region" description="Gly residues" evidence="1">
    <location>
        <begin position="275"/>
        <end position="290"/>
    </location>
</feature>
<dbReference type="KEGG" id="cvr:CHLNCDRAFT_140862"/>
<dbReference type="eggNOG" id="KOG3113">
    <property type="taxonomic scope" value="Eukaryota"/>
</dbReference>
<feature type="compositionally biased region" description="Low complexity" evidence="1">
    <location>
        <begin position="291"/>
        <end position="303"/>
    </location>
</feature>
<dbReference type="GO" id="GO:0005634">
    <property type="term" value="C:nucleus"/>
    <property type="evidence" value="ECO:0007669"/>
    <property type="project" value="TreeGrafter"/>
</dbReference>
<dbReference type="InterPro" id="IPR000626">
    <property type="entry name" value="Ubiquitin-like_dom"/>
</dbReference>
<evidence type="ECO:0000259" key="2">
    <source>
        <dbReference type="PROSITE" id="PS50053"/>
    </source>
</evidence>
<protein>
    <recommendedName>
        <fullName evidence="2">Ubiquitin-like domain-containing protein</fullName>
    </recommendedName>
</protein>
<feature type="domain" description="Ubiquitin-like" evidence="2">
    <location>
        <begin position="25"/>
        <end position="59"/>
    </location>
</feature>
<dbReference type="CDD" id="cd16653">
    <property type="entry name" value="RING-like_Rtf2"/>
    <property type="match status" value="1"/>
</dbReference>
<keyword evidence="4" id="KW-1185">Reference proteome</keyword>
<dbReference type="PROSITE" id="PS50053">
    <property type="entry name" value="UBIQUITIN_2"/>
    <property type="match status" value="1"/>
</dbReference>
<accession>E1Z6D7</accession>